<dbReference type="EMBL" id="CAOQHR010000006">
    <property type="protein sequence ID" value="CAI6336568.1"/>
    <property type="molecule type" value="Genomic_DNA"/>
</dbReference>
<comment type="subcellular location">
    <subcellularLocation>
        <location evidence="1">Membrane</location>
        <topology evidence="1">Multi-pass membrane protein</topology>
    </subcellularLocation>
</comment>
<keyword evidence="2 6" id="KW-0812">Transmembrane</keyword>
<evidence type="ECO:0000313" key="9">
    <source>
        <dbReference type="Proteomes" id="UP001152607"/>
    </source>
</evidence>
<evidence type="ECO:0000256" key="2">
    <source>
        <dbReference type="ARBA" id="ARBA00022692"/>
    </source>
</evidence>
<dbReference type="Proteomes" id="UP001152607">
    <property type="component" value="Unassembled WGS sequence"/>
</dbReference>
<keyword evidence="3 6" id="KW-1133">Transmembrane helix</keyword>
<dbReference type="OrthoDB" id="10017208at2759"/>
<organism evidence="8 9">
    <name type="scientific">Periconia digitata</name>
    <dbReference type="NCBI Taxonomy" id="1303443"/>
    <lineage>
        <taxon>Eukaryota</taxon>
        <taxon>Fungi</taxon>
        <taxon>Dikarya</taxon>
        <taxon>Ascomycota</taxon>
        <taxon>Pezizomycotina</taxon>
        <taxon>Dothideomycetes</taxon>
        <taxon>Pleosporomycetidae</taxon>
        <taxon>Pleosporales</taxon>
        <taxon>Massarineae</taxon>
        <taxon>Periconiaceae</taxon>
        <taxon>Periconia</taxon>
    </lineage>
</organism>
<dbReference type="Pfam" id="PF20684">
    <property type="entry name" value="Fung_rhodopsin"/>
    <property type="match status" value="1"/>
</dbReference>
<reference evidence="8" key="1">
    <citation type="submission" date="2023-01" db="EMBL/GenBank/DDBJ databases">
        <authorList>
            <person name="Van Ghelder C."/>
            <person name="Rancurel C."/>
        </authorList>
    </citation>
    <scope>NUCLEOTIDE SEQUENCE</scope>
    <source>
        <strain evidence="8">CNCM I-4278</strain>
    </source>
</reference>
<feature type="transmembrane region" description="Helical" evidence="6">
    <location>
        <begin position="27"/>
        <end position="46"/>
    </location>
</feature>
<name>A0A9W4ULR5_9PLEO</name>
<gene>
    <name evidence="8" type="ORF">PDIGIT_LOCUS9671</name>
</gene>
<evidence type="ECO:0000256" key="6">
    <source>
        <dbReference type="SAM" id="Phobius"/>
    </source>
</evidence>
<feature type="domain" description="Rhodopsin" evidence="7">
    <location>
        <begin position="2"/>
        <end position="164"/>
    </location>
</feature>
<evidence type="ECO:0000259" key="7">
    <source>
        <dbReference type="Pfam" id="PF20684"/>
    </source>
</evidence>
<dbReference type="InterPro" id="IPR052337">
    <property type="entry name" value="SAT4-like"/>
</dbReference>
<proteinExistence type="inferred from homology"/>
<feature type="transmembrane region" description="Helical" evidence="6">
    <location>
        <begin position="144"/>
        <end position="167"/>
    </location>
</feature>
<keyword evidence="4 6" id="KW-0472">Membrane</keyword>
<dbReference type="AlphaFoldDB" id="A0A9W4ULR5"/>
<comment type="similarity">
    <text evidence="5">Belongs to the SAT4 family.</text>
</comment>
<dbReference type="GO" id="GO:0016020">
    <property type="term" value="C:membrane"/>
    <property type="evidence" value="ECO:0007669"/>
    <property type="project" value="UniProtKB-SubCell"/>
</dbReference>
<evidence type="ECO:0000313" key="8">
    <source>
        <dbReference type="EMBL" id="CAI6336568.1"/>
    </source>
</evidence>
<sequence>MALIKLSICLLFQQVFPARVLHTLSWILLAVILSWSTGSILFELLACRPLTGLWSTSTTHASAECIEDRTIPYMVMGVGDIVIDTATLIIGAIGVWKLEVSTRNVLALGFLFSMGPCVMAMSTLRTIALIQASALFETLTESYFVIWSIGGAALCQFVVCAPFFPLLRSQNIHKRSGDIELRTLSSQFHCVGELDGESDEIIGALGGDWAVRVERGANEHGSYIFTHMLESGHWNTTLRSDEDGSKSDSRSWVGL</sequence>
<evidence type="ECO:0000256" key="4">
    <source>
        <dbReference type="ARBA" id="ARBA00023136"/>
    </source>
</evidence>
<evidence type="ECO:0000256" key="5">
    <source>
        <dbReference type="ARBA" id="ARBA00038359"/>
    </source>
</evidence>
<evidence type="ECO:0000256" key="3">
    <source>
        <dbReference type="ARBA" id="ARBA00022989"/>
    </source>
</evidence>
<feature type="transmembrane region" description="Helical" evidence="6">
    <location>
        <begin position="105"/>
        <end position="124"/>
    </location>
</feature>
<dbReference type="PANTHER" id="PTHR33048">
    <property type="entry name" value="PTH11-LIKE INTEGRAL MEMBRANE PROTEIN (AFU_ORTHOLOGUE AFUA_5G11245)"/>
    <property type="match status" value="1"/>
</dbReference>
<evidence type="ECO:0000256" key="1">
    <source>
        <dbReference type="ARBA" id="ARBA00004141"/>
    </source>
</evidence>
<dbReference type="InterPro" id="IPR049326">
    <property type="entry name" value="Rhodopsin_dom_fungi"/>
</dbReference>
<comment type="caution">
    <text evidence="8">The sequence shown here is derived from an EMBL/GenBank/DDBJ whole genome shotgun (WGS) entry which is preliminary data.</text>
</comment>
<keyword evidence="9" id="KW-1185">Reference proteome</keyword>
<dbReference type="PANTHER" id="PTHR33048:SF134">
    <property type="entry name" value="INTEGRAL MEMBRANE PROTEIN"/>
    <property type="match status" value="1"/>
</dbReference>
<accession>A0A9W4ULR5</accession>
<protein>
    <recommendedName>
        <fullName evidence="7">Rhodopsin domain-containing protein</fullName>
    </recommendedName>
</protein>